<dbReference type="EMBL" id="CAKMRJ010002223">
    <property type="protein sequence ID" value="CAH1426318.1"/>
    <property type="molecule type" value="Genomic_DNA"/>
</dbReference>
<proteinExistence type="predicted"/>
<dbReference type="Gene3D" id="1.10.8.430">
    <property type="entry name" value="Helical domain of apoptotic protease-activating factors"/>
    <property type="match status" value="1"/>
</dbReference>
<sequence>MWNFIKNNTVSLNEVPLESDDVVQSVQKDMISKTDESFTPSTIDKSSATSPMKISSDLKRNLHDIYDVDCGETNLEKKRELLEKVGAWRDSLNKAATFTGLVYKDGYESKFIINILNVVIKKVDNKALHIEEKLVGIKDNLAEIESWHKDLSTAFIDHSKAHSVGTLSIGDATELFSLHAFHQHQPVEPYIGQSELVVQHCKGLPLALKVLGSSLRPKTIDEWEDTICKLAAIPHPEIQEVLQISYEALKDDKDKDLFLHIACFFDVMMHQSIKEMGREVVRQESEKEPGKRSRLWQQQDCIDVLQDHSGTEKIEGLMLDKSLPKMKEVTSRPGFKKYFGKRLHGNDENFQISDISLEKLVVLDMSYSKLTHVWDDFKYIGSLKILNLSDSLNLIETPDFGGLPSLESLILRNCSSLIKVGKLITHLKKLDLLDITNCRSLRDLPCLPKSLKSLHMSGCLKLEVLGSIANLTELYSLDLDNCISLRDLPCLPKSLKSLHMSGCLKLEVLGSIANLTELYSLDLDNCISLRDLPCLLTSIESLEMSGCGVLERVQCLDSVSSLSLLKTVNLPRANLFDHSFPNEWSSLASLVKLYIDGNNITFLPKCVQTLPRIEELRVAHCSKLQSVLGLPKSVSHLFVNDNESLEKVQPAQNSRTLVYHRNCPKLCAIEGRYKIQSIDKVERKIIRYLGLESDAGEGMELDVKVFHEFGIFSTFVSEKQTPLSSSFTYRKSGHNISFKVPSNRDSSTITGFNICAVLSLSFLQMGLDLEIGVQNKTKDLLWSYFKRDQNIRKNAGKFALLSLWRCGNLLEDGDEIVIRVFSRLIAVEECCINLIYEDDEEFIDGERKEAHDVNAFDQMLWTDRMDKDISHYVFPGKKHVFRDDHLEYNARKEKWERPTISYPLIAPKTGAYIS</sequence>
<name>A0AAU9MNR8_9ASTR</name>
<accession>A0AAU9MNR8</accession>
<dbReference type="Gene3D" id="3.40.50.10140">
    <property type="entry name" value="Toll/interleukin-1 receptor homology (TIR) domain"/>
    <property type="match status" value="1"/>
</dbReference>
<reference evidence="4 5" key="1">
    <citation type="submission" date="2022-01" db="EMBL/GenBank/DDBJ databases">
        <authorList>
            <person name="Xiong W."/>
            <person name="Schranz E."/>
        </authorList>
    </citation>
    <scope>NUCLEOTIDE SEQUENCE [LARGE SCALE GENOMIC DNA]</scope>
</reference>
<protein>
    <recommendedName>
        <fullName evidence="3">C-JID domain-containing protein</fullName>
    </recommendedName>
</protein>
<evidence type="ECO:0000256" key="1">
    <source>
        <dbReference type="ARBA" id="ARBA00022614"/>
    </source>
</evidence>
<evidence type="ECO:0000256" key="2">
    <source>
        <dbReference type="ARBA" id="ARBA00022737"/>
    </source>
</evidence>
<dbReference type="PRINTS" id="PR00364">
    <property type="entry name" value="DISEASERSIST"/>
</dbReference>
<dbReference type="PANTHER" id="PTHR11017:SF305">
    <property type="entry name" value="TMV RESISTANCE PROTEIN N-LIKE"/>
    <property type="match status" value="1"/>
</dbReference>
<dbReference type="InterPro" id="IPR027417">
    <property type="entry name" value="P-loop_NTPase"/>
</dbReference>
<evidence type="ECO:0000313" key="4">
    <source>
        <dbReference type="EMBL" id="CAH1426318.1"/>
    </source>
</evidence>
<evidence type="ECO:0000259" key="3">
    <source>
        <dbReference type="Pfam" id="PF20160"/>
    </source>
</evidence>
<dbReference type="GO" id="GO:0061809">
    <property type="term" value="F:NAD+ nucleosidase activity, cyclic ADP-ribose generating"/>
    <property type="evidence" value="ECO:0007669"/>
    <property type="project" value="UniProtKB-EC"/>
</dbReference>
<dbReference type="SUPFAM" id="SSF52540">
    <property type="entry name" value="P-loop containing nucleoside triphosphate hydrolases"/>
    <property type="match status" value="1"/>
</dbReference>
<dbReference type="Pfam" id="PF20160">
    <property type="entry name" value="C-JID"/>
    <property type="match status" value="1"/>
</dbReference>
<dbReference type="GO" id="GO:0043531">
    <property type="term" value="F:ADP binding"/>
    <property type="evidence" value="ECO:0007669"/>
    <property type="project" value="InterPro"/>
</dbReference>
<keyword evidence="1" id="KW-0433">Leucine-rich repeat</keyword>
<keyword evidence="5" id="KW-1185">Reference proteome</keyword>
<dbReference type="GO" id="GO:0006952">
    <property type="term" value="P:defense response"/>
    <property type="evidence" value="ECO:0007669"/>
    <property type="project" value="InterPro"/>
</dbReference>
<feature type="domain" description="C-JID" evidence="3">
    <location>
        <begin position="725"/>
        <end position="841"/>
    </location>
</feature>
<dbReference type="AlphaFoldDB" id="A0AAU9MNR8"/>
<dbReference type="InterPro" id="IPR032675">
    <property type="entry name" value="LRR_dom_sf"/>
</dbReference>
<comment type="caution">
    <text evidence="4">The sequence shown here is derived from an EMBL/GenBank/DDBJ whole genome shotgun (WGS) entry which is preliminary data.</text>
</comment>
<dbReference type="InterPro" id="IPR044974">
    <property type="entry name" value="Disease_R_plants"/>
</dbReference>
<keyword evidence="2" id="KW-0677">Repeat</keyword>
<dbReference type="Gene3D" id="3.80.10.10">
    <property type="entry name" value="Ribonuclease Inhibitor"/>
    <property type="match status" value="2"/>
</dbReference>
<dbReference type="SUPFAM" id="SSF52058">
    <property type="entry name" value="L domain-like"/>
    <property type="match status" value="1"/>
</dbReference>
<gene>
    <name evidence="4" type="ORF">LVIROSA_LOCUS13407</name>
</gene>
<dbReference type="InterPro" id="IPR035897">
    <property type="entry name" value="Toll_tir_struct_dom_sf"/>
</dbReference>
<evidence type="ECO:0000313" key="5">
    <source>
        <dbReference type="Proteomes" id="UP001157418"/>
    </source>
</evidence>
<organism evidence="4 5">
    <name type="scientific">Lactuca virosa</name>
    <dbReference type="NCBI Taxonomy" id="75947"/>
    <lineage>
        <taxon>Eukaryota</taxon>
        <taxon>Viridiplantae</taxon>
        <taxon>Streptophyta</taxon>
        <taxon>Embryophyta</taxon>
        <taxon>Tracheophyta</taxon>
        <taxon>Spermatophyta</taxon>
        <taxon>Magnoliopsida</taxon>
        <taxon>eudicotyledons</taxon>
        <taxon>Gunneridae</taxon>
        <taxon>Pentapetalae</taxon>
        <taxon>asterids</taxon>
        <taxon>campanulids</taxon>
        <taxon>Asterales</taxon>
        <taxon>Asteraceae</taxon>
        <taxon>Cichorioideae</taxon>
        <taxon>Cichorieae</taxon>
        <taxon>Lactucinae</taxon>
        <taxon>Lactuca</taxon>
    </lineage>
</organism>
<dbReference type="InterPro" id="IPR045344">
    <property type="entry name" value="C-JID"/>
</dbReference>
<dbReference type="InterPro" id="IPR042197">
    <property type="entry name" value="Apaf_helical"/>
</dbReference>
<dbReference type="Proteomes" id="UP001157418">
    <property type="component" value="Unassembled WGS sequence"/>
</dbReference>
<dbReference type="PANTHER" id="PTHR11017">
    <property type="entry name" value="LEUCINE-RICH REPEAT-CONTAINING PROTEIN"/>
    <property type="match status" value="1"/>
</dbReference>